<feature type="compositionally biased region" description="Basic and acidic residues" evidence="1">
    <location>
        <begin position="60"/>
        <end position="69"/>
    </location>
</feature>
<dbReference type="PANTHER" id="PTHR13169:SF0">
    <property type="entry name" value="UBIQUITIN-LIKE PROTEIN 3"/>
    <property type="match status" value="1"/>
</dbReference>
<dbReference type="InParanoid" id="K5WC97"/>
<dbReference type="Pfam" id="PF13881">
    <property type="entry name" value="Rad60-SLD_2"/>
    <property type="match status" value="1"/>
</dbReference>
<feature type="domain" description="Ubiquitin-like" evidence="2">
    <location>
        <begin position="88"/>
        <end position="156"/>
    </location>
</feature>
<dbReference type="EMBL" id="JH930471">
    <property type="protein sequence ID" value="EKM56830.1"/>
    <property type="molecule type" value="Genomic_DNA"/>
</dbReference>
<reference evidence="3 4" key="1">
    <citation type="journal article" date="2012" name="BMC Genomics">
        <title>Comparative genomics of the white-rot fungi, Phanerochaete carnosa and P. chrysosporium, to elucidate the genetic basis of the distinct wood types they colonize.</title>
        <authorList>
            <person name="Suzuki H."/>
            <person name="MacDonald J."/>
            <person name="Syed K."/>
            <person name="Salamov A."/>
            <person name="Hori C."/>
            <person name="Aerts A."/>
            <person name="Henrissat B."/>
            <person name="Wiebenga A."/>
            <person name="vanKuyk P.A."/>
            <person name="Barry K."/>
            <person name="Lindquist E."/>
            <person name="LaButti K."/>
            <person name="Lapidus A."/>
            <person name="Lucas S."/>
            <person name="Coutinho P."/>
            <person name="Gong Y."/>
            <person name="Samejima M."/>
            <person name="Mahadevan R."/>
            <person name="Abou-Zaid M."/>
            <person name="de Vries R.P."/>
            <person name="Igarashi K."/>
            <person name="Yadav J.S."/>
            <person name="Grigoriev I.V."/>
            <person name="Master E.R."/>
        </authorList>
    </citation>
    <scope>NUCLEOTIDE SEQUENCE [LARGE SCALE GENOMIC DNA]</scope>
    <source>
        <strain evidence="3 4">HHB-10118-sp</strain>
    </source>
</reference>
<evidence type="ECO:0000259" key="2">
    <source>
        <dbReference type="PROSITE" id="PS50053"/>
    </source>
</evidence>
<protein>
    <recommendedName>
        <fullName evidence="2">Ubiquitin-like domain-containing protein</fullName>
    </recommendedName>
</protein>
<dbReference type="HOGENOM" id="CLU_076385_0_1_1"/>
<dbReference type="PROSITE" id="PS50053">
    <property type="entry name" value="UBIQUITIN_2"/>
    <property type="match status" value="1"/>
</dbReference>
<evidence type="ECO:0000313" key="3">
    <source>
        <dbReference type="EMBL" id="EKM56830.1"/>
    </source>
</evidence>
<dbReference type="InterPro" id="IPR039540">
    <property type="entry name" value="UBL3-like_ubiquitin_dom"/>
</dbReference>
<dbReference type="PANTHER" id="PTHR13169">
    <property type="entry name" value="UBIQUITIN-LIKE PROTEIN 3 HCG-1 PROTEIN"/>
    <property type="match status" value="1"/>
</dbReference>
<dbReference type="Gene3D" id="3.10.20.90">
    <property type="entry name" value="Phosphatidylinositol 3-kinase Catalytic Subunit, Chain A, domain 1"/>
    <property type="match status" value="1"/>
</dbReference>
<name>K5WC97_PHACS</name>
<proteinExistence type="predicted"/>
<dbReference type="RefSeq" id="XP_007394662.1">
    <property type="nucleotide sequence ID" value="XM_007394600.1"/>
</dbReference>
<accession>K5WC97</accession>
<dbReference type="InterPro" id="IPR040015">
    <property type="entry name" value="UBL3-like"/>
</dbReference>
<dbReference type="InterPro" id="IPR029071">
    <property type="entry name" value="Ubiquitin-like_domsf"/>
</dbReference>
<sequence>MSTDLPTTQQGSYAPRTRPPSSSGADALTPQRTDVSFLSPSARTSFTRVDTTADDDEDGSGERDELRVEQSAEERVLLDPEVPQTPQVSLAFLLVSGKRRTMSFDPDITVGRAKELVWNAWPNEWQDERPPAPSYLRILYLGKILQDDDTLTKVGFPTHIHGTAPTQTNEVAPPVPTVVHLSIRPCPPPGAKDTPKKKSIRRSGSMAEESAEVGSQGCCSGCVIC</sequence>
<feature type="compositionally biased region" description="Polar residues" evidence="1">
    <location>
        <begin position="19"/>
        <end position="50"/>
    </location>
</feature>
<feature type="region of interest" description="Disordered" evidence="1">
    <location>
        <begin position="185"/>
        <end position="213"/>
    </location>
</feature>
<organism evidence="3 4">
    <name type="scientific">Phanerochaete carnosa (strain HHB-10118-sp)</name>
    <name type="common">White-rot fungus</name>
    <name type="synonym">Peniophora carnosa</name>
    <dbReference type="NCBI Taxonomy" id="650164"/>
    <lineage>
        <taxon>Eukaryota</taxon>
        <taxon>Fungi</taxon>
        <taxon>Dikarya</taxon>
        <taxon>Basidiomycota</taxon>
        <taxon>Agaricomycotina</taxon>
        <taxon>Agaricomycetes</taxon>
        <taxon>Polyporales</taxon>
        <taxon>Phanerochaetaceae</taxon>
        <taxon>Phanerochaete</taxon>
    </lineage>
</organism>
<dbReference type="STRING" id="650164.K5WC97"/>
<feature type="compositionally biased region" description="Polar residues" evidence="1">
    <location>
        <begin position="1"/>
        <end position="12"/>
    </location>
</feature>
<dbReference type="KEGG" id="pco:PHACADRAFT_254159"/>
<gene>
    <name evidence="3" type="ORF">PHACADRAFT_254159</name>
</gene>
<keyword evidence="4" id="KW-1185">Reference proteome</keyword>
<dbReference type="InterPro" id="IPR000626">
    <property type="entry name" value="Ubiquitin-like_dom"/>
</dbReference>
<dbReference type="AlphaFoldDB" id="K5WC97"/>
<dbReference type="OrthoDB" id="1043111at2759"/>
<dbReference type="GeneID" id="18915992"/>
<evidence type="ECO:0000256" key="1">
    <source>
        <dbReference type="SAM" id="MobiDB-lite"/>
    </source>
</evidence>
<dbReference type="Proteomes" id="UP000008370">
    <property type="component" value="Unassembled WGS sequence"/>
</dbReference>
<evidence type="ECO:0000313" key="4">
    <source>
        <dbReference type="Proteomes" id="UP000008370"/>
    </source>
</evidence>
<feature type="region of interest" description="Disordered" evidence="1">
    <location>
        <begin position="1"/>
        <end position="69"/>
    </location>
</feature>
<dbReference type="SUPFAM" id="SSF54236">
    <property type="entry name" value="Ubiquitin-like"/>
    <property type="match status" value="1"/>
</dbReference>